<dbReference type="InterPro" id="IPR009012">
    <property type="entry name" value="GrpE_head"/>
</dbReference>
<dbReference type="Proteomes" id="UP000198983">
    <property type="component" value="Chromosome I"/>
</dbReference>
<sequence length="204" mass="21708">MTEQNLPRGRPHDPEAGATGETGVPADFELRDELAQAQERVAQFEDRWRRAVADADNQRKRQVRELDRQRAEVAASLAARWLPVVDNLDRAVAHAQAAQSSHAQAAQGSHAQGSHGAQVGEQDSLLEGVRAVLEQAVGVLAGLGFPRQDEEVGAVFDPARHEAVASVPSAEVPAGTVLDVVRPGYGEGERQLRPAGVVVATKAA</sequence>
<dbReference type="GO" id="GO:0000774">
    <property type="term" value="F:adenyl-nucleotide exchange factor activity"/>
    <property type="evidence" value="ECO:0007669"/>
    <property type="project" value="InterPro"/>
</dbReference>
<dbReference type="PROSITE" id="PS01071">
    <property type="entry name" value="GRPE"/>
    <property type="match status" value="1"/>
</dbReference>
<keyword evidence="6" id="KW-0175">Coiled coil</keyword>
<dbReference type="GO" id="GO:0042803">
    <property type="term" value="F:protein homodimerization activity"/>
    <property type="evidence" value="ECO:0007669"/>
    <property type="project" value="InterPro"/>
</dbReference>
<evidence type="ECO:0000256" key="6">
    <source>
        <dbReference type="SAM" id="Coils"/>
    </source>
</evidence>
<dbReference type="GO" id="GO:0051082">
    <property type="term" value="F:unfolded protein binding"/>
    <property type="evidence" value="ECO:0007669"/>
    <property type="project" value="TreeGrafter"/>
</dbReference>
<dbReference type="CDD" id="cd00446">
    <property type="entry name" value="GrpE"/>
    <property type="match status" value="1"/>
</dbReference>
<comment type="subunit">
    <text evidence="3">Homodimer.</text>
</comment>
<keyword evidence="3 4" id="KW-0346">Stress response</keyword>
<comment type="subcellular location">
    <subcellularLocation>
        <location evidence="3">Cytoplasm</location>
    </subcellularLocation>
</comment>
<dbReference type="GO" id="GO:0051087">
    <property type="term" value="F:protein-folding chaperone binding"/>
    <property type="evidence" value="ECO:0007669"/>
    <property type="project" value="InterPro"/>
</dbReference>
<feature type="coiled-coil region" evidence="6">
    <location>
        <begin position="27"/>
        <end position="72"/>
    </location>
</feature>
<gene>
    <name evidence="3" type="primary">grpE</name>
    <name evidence="8" type="ORF">SAMN04489717_3681</name>
</gene>
<evidence type="ECO:0000256" key="2">
    <source>
        <dbReference type="ARBA" id="ARBA00023186"/>
    </source>
</evidence>
<dbReference type="PRINTS" id="PR00773">
    <property type="entry name" value="GRPEPROTEIN"/>
</dbReference>
<dbReference type="RefSeq" id="WP_092654847.1">
    <property type="nucleotide sequence ID" value="NZ_LT629732.1"/>
</dbReference>
<dbReference type="GO" id="GO:0006457">
    <property type="term" value="P:protein folding"/>
    <property type="evidence" value="ECO:0007669"/>
    <property type="project" value="InterPro"/>
</dbReference>
<evidence type="ECO:0000313" key="9">
    <source>
        <dbReference type="Proteomes" id="UP000198983"/>
    </source>
</evidence>
<dbReference type="GO" id="GO:0005737">
    <property type="term" value="C:cytoplasm"/>
    <property type="evidence" value="ECO:0007669"/>
    <property type="project" value="UniProtKB-SubCell"/>
</dbReference>
<evidence type="ECO:0000256" key="1">
    <source>
        <dbReference type="ARBA" id="ARBA00009054"/>
    </source>
</evidence>
<dbReference type="Gene3D" id="2.30.22.10">
    <property type="entry name" value="Head domain of nucleotide exchange factor GrpE"/>
    <property type="match status" value="1"/>
</dbReference>
<dbReference type="PANTHER" id="PTHR21237">
    <property type="entry name" value="GRPE PROTEIN"/>
    <property type="match status" value="1"/>
</dbReference>
<dbReference type="STRING" id="117157.SAMN04489717_3681"/>
<keyword evidence="2 3" id="KW-0143">Chaperone</keyword>
<keyword evidence="3" id="KW-0963">Cytoplasm</keyword>
<feature type="region of interest" description="Disordered" evidence="7">
    <location>
        <begin position="1"/>
        <end position="27"/>
    </location>
</feature>
<evidence type="ECO:0000256" key="4">
    <source>
        <dbReference type="RuleBase" id="RU000639"/>
    </source>
</evidence>
<dbReference type="Gene3D" id="3.90.20.20">
    <property type="match status" value="1"/>
</dbReference>
<evidence type="ECO:0000256" key="5">
    <source>
        <dbReference type="RuleBase" id="RU004478"/>
    </source>
</evidence>
<dbReference type="OrthoDB" id="5191115at2"/>
<dbReference type="AlphaFoldDB" id="A0A1H1UNA2"/>
<organism evidence="8 9">
    <name type="scientific">Actinopolymorpha singaporensis</name>
    <dbReference type="NCBI Taxonomy" id="117157"/>
    <lineage>
        <taxon>Bacteria</taxon>
        <taxon>Bacillati</taxon>
        <taxon>Actinomycetota</taxon>
        <taxon>Actinomycetes</taxon>
        <taxon>Propionibacteriales</taxon>
        <taxon>Actinopolymorphaceae</taxon>
        <taxon>Actinopolymorpha</taxon>
    </lineage>
</organism>
<dbReference type="InterPro" id="IPR013805">
    <property type="entry name" value="GrpE_CC"/>
</dbReference>
<protein>
    <recommendedName>
        <fullName evidence="3 4">Protein GrpE</fullName>
    </recommendedName>
    <alternativeName>
        <fullName evidence="3">HSP-70 cofactor</fullName>
    </alternativeName>
</protein>
<dbReference type="SUPFAM" id="SSF51064">
    <property type="entry name" value="Head domain of nucleotide exchange factor GrpE"/>
    <property type="match status" value="1"/>
</dbReference>
<dbReference type="HAMAP" id="MF_01151">
    <property type="entry name" value="GrpE"/>
    <property type="match status" value="1"/>
</dbReference>
<reference evidence="8 9" key="1">
    <citation type="submission" date="2016-10" db="EMBL/GenBank/DDBJ databases">
        <authorList>
            <person name="de Groot N.N."/>
        </authorList>
    </citation>
    <scope>NUCLEOTIDE SEQUENCE [LARGE SCALE GENOMIC DNA]</scope>
    <source>
        <strain evidence="8 9">DSM 22024</strain>
    </source>
</reference>
<feature type="region of interest" description="Disordered" evidence="7">
    <location>
        <begin position="99"/>
        <end position="121"/>
    </location>
</feature>
<comment type="similarity">
    <text evidence="1 3 5">Belongs to the GrpE family.</text>
</comment>
<dbReference type="Pfam" id="PF01025">
    <property type="entry name" value="GrpE"/>
    <property type="match status" value="1"/>
</dbReference>
<evidence type="ECO:0000313" key="8">
    <source>
        <dbReference type="EMBL" id="SDS73329.1"/>
    </source>
</evidence>
<evidence type="ECO:0000256" key="3">
    <source>
        <dbReference type="HAMAP-Rule" id="MF_01151"/>
    </source>
</evidence>
<dbReference type="InterPro" id="IPR000740">
    <property type="entry name" value="GrpE"/>
</dbReference>
<comment type="function">
    <text evidence="3 4">Participates actively in the response to hyperosmotic and heat shock by preventing the aggregation of stress-denatured proteins, in association with DnaK and GrpE. It is the nucleotide exchange factor for DnaK and may function as a thermosensor. Unfolded proteins bind initially to DnaJ; upon interaction with the DnaJ-bound protein, DnaK hydrolyzes its bound ATP, resulting in the formation of a stable complex. GrpE releases ADP from DnaK; ATP binding to DnaK triggers the release of the substrate protein, thus completing the reaction cycle. Several rounds of ATP-dependent interactions between DnaJ, DnaK and GrpE are required for fully efficient folding.</text>
</comment>
<feature type="compositionally biased region" description="Low complexity" evidence="7">
    <location>
        <begin position="99"/>
        <end position="118"/>
    </location>
</feature>
<dbReference type="EMBL" id="LT629732">
    <property type="protein sequence ID" value="SDS73329.1"/>
    <property type="molecule type" value="Genomic_DNA"/>
</dbReference>
<dbReference type="SUPFAM" id="SSF58014">
    <property type="entry name" value="Coiled-coil domain of nucleotide exchange factor GrpE"/>
    <property type="match status" value="1"/>
</dbReference>
<accession>A0A1H1UNA2</accession>
<name>A0A1H1UNA2_9ACTN</name>
<proteinExistence type="inferred from homology"/>
<evidence type="ECO:0000256" key="7">
    <source>
        <dbReference type="SAM" id="MobiDB-lite"/>
    </source>
</evidence>
<keyword evidence="9" id="KW-1185">Reference proteome</keyword>
<dbReference type="PANTHER" id="PTHR21237:SF23">
    <property type="entry name" value="GRPE PROTEIN HOMOLOG, MITOCHONDRIAL"/>
    <property type="match status" value="1"/>
</dbReference>